<feature type="transmembrane region" description="Helical" evidence="5">
    <location>
        <begin position="175"/>
        <end position="196"/>
    </location>
</feature>
<dbReference type="Pfam" id="PF02544">
    <property type="entry name" value="Steroid_dh"/>
    <property type="match status" value="1"/>
</dbReference>
<feature type="transmembrane region" description="Helical" evidence="5">
    <location>
        <begin position="136"/>
        <end position="154"/>
    </location>
</feature>
<gene>
    <name evidence="7" type="ORF">AABB81_13125</name>
</gene>
<evidence type="ECO:0000256" key="2">
    <source>
        <dbReference type="ARBA" id="ARBA00022692"/>
    </source>
</evidence>
<feature type="transmembrane region" description="Helical" evidence="5">
    <location>
        <begin position="71"/>
        <end position="90"/>
    </location>
</feature>
<feature type="transmembrane region" description="Helical" evidence="5">
    <location>
        <begin position="102"/>
        <end position="124"/>
    </location>
</feature>
<dbReference type="InterPro" id="IPR039357">
    <property type="entry name" value="SRD5A/TECR"/>
</dbReference>
<proteinExistence type="predicted"/>
<evidence type="ECO:0000259" key="6">
    <source>
        <dbReference type="Pfam" id="PF02544"/>
    </source>
</evidence>
<evidence type="ECO:0000313" key="8">
    <source>
        <dbReference type="Proteomes" id="UP001474120"/>
    </source>
</evidence>
<comment type="caution">
    <text evidence="7">The sequence shown here is derived from an EMBL/GenBank/DDBJ whole genome shotgun (WGS) entry which is preliminary data.</text>
</comment>
<evidence type="ECO:0000256" key="1">
    <source>
        <dbReference type="ARBA" id="ARBA00004141"/>
    </source>
</evidence>
<feature type="transmembrane region" description="Helical" evidence="5">
    <location>
        <begin position="47"/>
        <end position="65"/>
    </location>
</feature>
<keyword evidence="8" id="KW-1185">Reference proteome</keyword>
<dbReference type="Proteomes" id="UP001474120">
    <property type="component" value="Unassembled WGS sequence"/>
</dbReference>
<evidence type="ECO:0000256" key="3">
    <source>
        <dbReference type="ARBA" id="ARBA00022989"/>
    </source>
</evidence>
<comment type="subcellular location">
    <subcellularLocation>
        <location evidence="1">Membrane</location>
        <topology evidence="1">Multi-pass membrane protein</topology>
    </subcellularLocation>
</comment>
<evidence type="ECO:0000256" key="5">
    <source>
        <dbReference type="SAM" id="Phobius"/>
    </source>
</evidence>
<name>A0ABU9L324_9FLAO</name>
<dbReference type="EMBL" id="JBCDNA010000003">
    <property type="protein sequence ID" value="MEL4456845.1"/>
    <property type="molecule type" value="Genomic_DNA"/>
</dbReference>
<dbReference type="PROSITE" id="PS50244">
    <property type="entry name" value="S5A_REDUCTASE"/>
    <property type="match status" value="1"/>
</dbReference>
<feature type="domain" description="3-oxo-5-alpha-steroid 4-dehydrogenase C-terminal" evidence="6">
    <location>
        <begin position="101"/>
        <end position="249"/>
    </location>
</feature>
<dbReference type="InterPro" id="IPR001104">
    <property type="entry name" value="3-oxo-5_a-steroid_4-DH_C"/>
</dbReference>
<organism evidence="7 8">
    <name type="scientific">Lutimonas vermicola</name>
    <dbReference type="NCBI Taxonomy" id="414288"/>
    <lineage>
        <taxon>Bacteria</taxon>
        <taxon>Pseudomonadati</taxon>
        <taxon>Bacteroidota</taxon>
        <taxon>Flavobacteriia</taxon>
        <taxon>Flavobacteriales</taxon>
        <taxon>Flavobacteriaceae</taxon>
        <taxon>Lutimonas</taxon>
    </lineage>
</organism>
<keyword evidence="3 5" id="KW-1133">Transmembrane helix</keyword>
<reference evidence="7 8" key="1">
    <citation type="submission" date="2024-04" db="EMBL/GenBank/DDBJ databases">
        <title>whole genome sequencing of Lutimonas vermicola strain IMCC1616.</title>
        <authorList>
            <person name="Bae S.S."/>
        </authorList>
    </citation>
    <scope>NUCLEOTIDE SEQUENCE [LARGE SCALE GENOMIC DNA]</scope>
    <source>
        <strain evidence="7 8">IMCC1616</strain>
    </source>
</reference>
<dbReference type="PANTHER" id="PTHR10556">
    <property type="entry name" value="3-OXO-5-ALPHA-STEROID 4-DEHYDROGENASE"/>
    <property type="match status" value="1"/>
</dbReference>
<feature type="transmembrane region" description="Helical" evidence="5">
    <location>
        <begin position="6"/>
        <end position="27"/>
    </location>
</feature>
<dbReference type="InterPro" id="IPR016636">
    <property type="entry name" value="3-oxo-5-alpha-steroid_4-DH"/>
</dbReference>
<dbReference type="PANTHER" id="PTHR10556:SF43">
    <property type="entry name" value="STEROID 5-ALPHA-REDUCTASE DET2"/>
    <property type="match status" value="1"/>
</dbReference>
<keyword evidence="2 5" id="KW-0812">Transmembrane</keyword>
<protein>
    <submittedName>
        <fullName evidence="7">DUF1295 domain-containing protein</fullName>
    </submittedName>
</protein>
<accession>A0ABU9L324</accession>
<keyword evidence="4 5" id="KW-0472">Membrane</keyword>
<feature type="transmembrane region" description="Helical" evidence="5">
    <location>
        <begin position="202"/>
        <end position="221"/>
    </location>
</feature>
<evidence type="ECO:0000256" key="4">
    <source>
        <dbReference type="ARBA" id="ARBA00023136"/>
    </source>
</evidence>
<evidence type="ECO:0000313" key="7">
    <source>
        <dbReference type="EMBL" id="MEL4456845.1"/>
    </source>
</evidence>
<dbReference type="RefSeq" id="WP_342161010.1">
    <property type="nucleotide sequence ID" value="NZ_JBCDNA010000003.1"/>
</dbReference>
<sequence length="249" mass="28750">MNEETLNMICIVWAAIGIASFILLQFVTAPYGRHVKKGWGPQISNRLGWIVMEAPSFLIILYFYMTSDQSVYAGTLSLLWLVHYLNRTFIYPFRIRTQGKMMPLVIVGSAIFFNCINAGLNGYFLAHFESYTIHSFYQWNFILGAMLFVSGFIINQKSDHMLINLRKQGETGYKIPSGFLFNYLSCPNLFGELIQWSGFALMAWNLPALTFLVWTFANLIPRAIGHHRWYRNQFENYPVDRKAVIPGIL</sequence>
<dbReference type="PIRSF" id="PIRSF015596">
    <property type="entry name" value="5_alpha-SR2"/>
    <property type="match status" value="1"/>
</dbReference>